<organism evidence="5 6">
    <name type="scientific">Conoideocrella luteorostrata</name>
    <dbReference type="NCBI Taxonomy" id="1105319"/>
    <lineage>
        <taxon>Eukaryota</taxon>
        <taxon>Fungi</taxon>
        <taxon>Dikarya</taxon>
        <taxon>Ascomycota</taxon>
        <taxon>Pezizomycotina</taxon>
        <taxon>Sordariomycetes</taxon>
        <taxon>Hypocreomycetidae</taxon>
        <taxon>Hypocreales</taxon>
        <taxon>Clavicipitaceae</taxon>
        <taxon>Conoideocrella</taxon>
    </lineage>
</organism>
<keyword evidence="2" id="KW-0812">Transmembrane</keyword>
<name>A0AAJ0CYD9_9HYPO</name>
<dbReference type="InterPro" id="IPR021109">
    <property type="entry name" value="Peptidase_aspartic_dom_sf"/>
</dbReference>
<dbReference type="EMBL" id="JASWJB010000008">
    <property type="protein sequence ID" value="KAK2616248.1"/>
    <property type="molecule type" value="Genomic_DNA"/>
</dbReference>
<protein>
    <recommendedName>
        <fullName evidence="4">Peptidase A1 domain-containing protein</fullName>
    </recommendedName>
</protein>
<accession>A0AAJ0CYD9</accession>
<feature type="transmembrane region" description="Helical" evidence="2">
    <location>
        <begin position="474"/>
        <end position="495"/>
    </location>
</feature>
<evidence type="ECO:0000256" key="1">
    <source>
        <dbReference type="SAM" id="MobiDB-lite"/>
    </source>
</evidence>
<dbReference type="Pfam" id="PF00026">
    <property type="entry name" value="Asp"/>
    <property type="match status" value="1"/>
</dbReference>
<proteinExistence type="predicted"/>
<keyword evidence="3" id="KW-0732">Signal</keyword>
<feature type="domain" description="Peptidase A1" evidence="4">
    <location>
        <begin position="35"/>
        <end position="404"/>
    </location>
</feature>
<keyword evidence="2" id="KW-0472">Membrane</keyword>
<dbReference type="Gene3D" id="2.40.70.10">
    <property type="entry name" value="Acid Proteases"/>
    <property type="match status" value="2"/>
</dbReference>
<dbReference type="AlphaFoldDB" id="A0AAJ0CYD9"/>
<dbReference type="PROSITE" id="PS51767">
    <property type="entry name" value="PEPTIDASE_A1"/>
    <property type="match status" value="1"/>
</dbReference>
<dbReference type="SUPFAM" id="SSF50630">
    <property type="entry name" value="Acid proteases"/>
    <property type="match status" value="1"/>
</dbReference>
<feature type="chain" id="PRO_5042511347" description="Peptidase A1 domain-containing protein" evidence="3">
    <location>
        <begin position="28"/>
        <end position="535"/>
    </location>
</feature>
<keyword evidence="6" id="KW-1185">Reference proteome</keyword>
<feature type="region of interest" description="Disordered" evidence="1">
    <location>
        <begin position="445"/>
        <end position="469"/>
    </location>
</feature>
<sequence>MRAASLLPSGFGARHLALLSLITLSSGDTSPRAASWATKSVGPDGPWNVVNVSIGDNAQYLSLFPGRAWQTVVPTSLYCTKNASISHCAAGSYKDIQNTPIQLRPNAQDAMAGIQIQGKKMTMYTDTIDIAGPVPNCSLVLLEDQMMVYPSGKWFPMFAGCLNVGAPTENQTFSRDLQPGSEYPWYLYKHNNIPSSSFGMHIGSTSPASTMSGSLNFGGFDRNRVTGNVLTLPGSPLATVPLTDISIKVIKGKSPFAFSDKTGLLISGNSSMPKSGIPVSLDGCSPYFTLPKSTCDSISTYLPVTYNNSLGLYLWNTKDHAYQHLMKSASTLSFTIMGFDNTKSITINVPFQHLNLTLDPPLVDTSMPYFPCSTGGPGFYSLGRAFLQDAFLAANWGRGSWWLAQAPGPNIPSNPDVVSIDPSDVSISGSNNDWVASWDTVWSDLAASEGGDNPPSGSSSNSTSDSGLSAGAKGGIGAGVGVGFLIVVLGVWFWWRKRQGQDQAAQPKTTPQTQAPIEVSGISARNHQFERYELS</sequence>
<feature type="signal peptide" evidence="3">
    <location>
        <begin position="1"/>
        <end position="27"/>
    </location>
</feature>
<evidence type="ECO:0000313" key="5">
    <source>
        <dbReference type="EMBL" id="KAK2616248.1"/>
    </source>
</evidence>
<comment type="caution">
    <text evidence="5">The sequence shown here is derived from an EMBL/GenBank/DDBJ whole genome shotgun (WGS) entry which is preliminary data.</text>
</comment>
<dbReference type="Proteomes" id="UP001251528">
    <property type="component" value="Unassembled WGS sequence"/>
</dbReference>
<gene>
    <name evidence="5" type="ORF">QQS21_000883</name>
</gene>
<evidence type="ECO:0000313" key="6">
    <source>
        <dbReference type="Proteomes" id="UP001251528"/>
    </source>
</evidence>
<evidence type="ECO:0000256" key="3">
    <source>
        <dbReference type="SAM" id="SignalP"/>
    </source>
</evidence>
<evidence type="ECO:0000256" key="2">
    <source>
        <dbReference type="SAM" id="Phobius"/>
    </source>
</evidence>
<feature type="compositionally biased region" description="Low complexity" evidence="1">
    <location>
        <begin position="448"/>
        <end position="469"/>
    </location>
</feature>
<dbReference type="InterPro" id="IPR033121">
    <property type="entry name" value="PEPTIDASE_A1"/>
</dbReference>
<reference evidence="5" key="1">
    <citation type="submission" date="2023-06" db="EMBL/GenBank/DDBJ databases">
        <title>Conoideocrella luteorostrata (Hypocreales: Clavicipitaceae), a potential biocontrol fungus for elongate hemlock scale in United States Christmas tree production areas.</title>
        <authorList>
            <person name="Barrett H."/>
            <person name="Lovett B."/>
            <person name="Macias A.M."/>
            <person name="Stajich J.E."/>
            <person name="Kasson M.T."/>
        </authorList>
    </citation>
    <scope>NUCLEOTIDE SEQUENCE</scope>
    <source>
        <strain evidence="5">ARSEF 14590</strain>
    </source>
</reference>
<keyword evidence="2" id="KW-1133">Transmembrane helix</keyword>
<evidence type="ECO:0000259" key="4">
    <source>
        <dbReference type="PROSITE" id="PS51767"/>
    </source>
</evidence>